<dbReference type="Pfam" id="PF25830">
    <property type="entry name" value="Ig_NFAM1"/>
    <property type="match status" value="1"/>
</dbReference>
<evidence type="ECO:0000313" key="4">
    <source>
        <dbReference type="EMBL" id="KAJ1079966.1"/>
    </source>
</evidence>
<protein>
    <recommendedName>
        <fullName evidence="3">NFAM1 Ig-like domain-containing protein</fullName>
    </recommendedName>
</protein>
<feature type="region of interest" description="Disordered" evidence="1">
    <location>
        <begin position="235"/>
        <end position="292"/>
    </location>
</feature>
<dbReference type="EMBL" id="JANPWB010000016">
    <property type="protein sequence ID" value="KAJ1079966.1"/>
    <property type="molecule type" value="Genomic_DNA"/>
</dbReference>
<dbReference type="GO" id="GO:0045577">
    <property type="term" value="P:regulation of B cell differentiation"/>
    <property type="evidence" value="ECO:0007669"/>
    <property type="project" value="InterPro"/>
</dbReference>
<accession>A0AAV7KLM7</accession>
<feature type="signal peptide" evidence="2">
    <location>
        <begin position="1"/>
        <end position="21"/>
    </location>
</feature>
<evidence type="ECO:0000256" key="2">
    <source>
        <dbReference type="SAM" id="SignalP"/>
    </source>
</evidence>
<proteinExistence type="predicted"/>
<evidence type="ECO:0000256" key="1">
    <source>
        <dbReference type="SAM" id="MobiDB-lite"/>
    </source>
</evidence>
<organism evidence="4 5">
    <name type="scientific">Pleurodeles waltl</name>
    <name type="common">Iberian ribbed newt</name>
    <dbReference type="NCBI Taxonomy" id="8319"/>
    <lineage>
        <taxon>Eukaryota</taxon>
        <taxon>Metazoa</taxon>
        <taxon>Chordata</taxon>
        <taxon>Craniata</taxon>
        <taxon>Vertebrata</taxon>
        <taxon>Euteleostomi</taxon>
        <taxon>Amphibia</taxon>
        <taxon>Batrachia</taxon>
        <taxon>Caudata</taxon>
        <taxon>Salamandroidea</taxon>
        <taxon>Salamandridae</taxon>
        <taxon>Pleurodelinae</taxon>
        <taxon>Pleurodeles</taxon>
    </lineage>
</organism>
<feature type="compositionally biased region" description="Basic and acidic residues" evidence="1">
    <location>
        <begin position="248"/>
        <end position="275"/>
    </location>
</feature>
<dbReference type="PANTHER" id="PTHR35680:SF1">
    <property type="entry name" value="NFAT ACTIVATION MOLECULE 1"/>
    <property type="match status" value="1"/>
</dbReference>
<dbReference type="AlphaFoldDB" id="A0AAV7KLM7"/>
<feature type="chain" id="PRO_5043922223" description="NFAM1 Ig-like domain-containing protein" evidence="2">
    <location>
        <begin position="22"/>
        <end position="292"/>
    </location>
</feature>
<gene>
    <name evidence="4" type="ORF">NDU88_000188</name>
</gene>
<feature type="domain" description="NFAM1 Ig-like" evidence="3">
    <location>
        <begin position="29"/>
        <end position="136"/>
    </location>
</feature>
<comment type="caution">
    <text evidence="4">The sequence shown here is derived from an EMBL/GenBank/DDBJ whole genome shotgun (WGS) entry which is preliminary data.</text>
</comment>
<dbReference type="GO" id="GO:0050861">
    <property type="term" value="P:positive regulation of B cell receptor signaling pathway"/>
    <property type="evidence" value="ECO:0007669"/>
    <property type="project" value="InterPro"/>
</dbReference>
<evidence type="ECO:0000313" key="5">
    <source>
        <dbReference type="Proteomes" id="UP001066276"/>
    </source>
</evidence>
<sequence length="292" mass="32091">MAPRWPLLSLLLHALLYRGEGEVMTVNQTPTLQATLAHETVSVTCRVTALQTNLNIAVGIYRVDMAGQETRVTDVPYSAESHPAPTKKNHTLATLSFRFRPVNDPHSTGSSYYCIATAPGTSSTRFRGEGTFFHVRDTGYVRNRPEKGLPVFLKTTCGLLTALSLVGTGLLLFWKKKGYPTWSSVRARQADGGRTESLSGCSSRAEVCTPGSIYTSLEPHSADIYNIIEQEVESQPSASVQEGPMPSMEKHKQLEKKISPEVQAEGKKRTSDKTPRTAAKQAEVFDTVYENL</sequence>
<keyword evidence="2" id="KW-0732">Signal</keyword>
<dbReference type="Proteomes" id="UP001066276">
    <property type="component" value="Chromosome 12"/>
</dbReference>
<dbReference type="PANTHER" id="PTHR35680">
    <property type="entry name" value="NFAT ACTIVATION MOLECULE 1"/>
    <property type="match status" value="1"/>
</dbReference>
<evidence type="ECO:0000259" key="3">
    <source>
        <dbReference type="Pfam" id="PF25830"/>
    </source>
</evidence>
<dbReference type="GO" id="GO:0001819">
    <property type="term" value="P:positive regulation of cytokine production"/>
    <property type="evidence" value="ECO:0007669"/>
    <property type="project" value="InterPro"/>
</dbReference>
<keyword evidence="5" id="KW-1185">Reference proteome</keyword>
<dbReference type="InterPro" id="IPR033549">
    <property type="entry name" value="NFAM1"/>
</dbReference>
<name>A0AAV7KLM7_PLEWA</name>
<dbReference type="GO" id="GO:0004888">
    <property type="term" value="F:transmembrane signaling receptor activity"/>
    <property type="evidence" value="ECO:0007669"/>
    <property type="project" value="InterPro"/>
</dbReference>
<reference evidence="4" key="1">
    <citation type="journal article" date="2022" name="bioRxiv">
        <title>Sequencing and chromosome-scale assembly of the giantPleurodeles waltlgenome.</title>
        <authorList>
            <person name="Brown T."/>
            <person name="Elewa A."/>
            <person name="Iarovenko S."/>
            <person name="Subramanian E."/>
            <person name="Araus A.J."/>
            <person name="Petzold A."/>
            <person name="Susuki M."/>
            <person name="Suzuki K.-i.T."/>
            <person name="Hayashi T."/>
            <person name="Toyoda A."/>
            <person name="Oliveira C."/>
            <person name="Osipova E."/>
            <person name="Leigh N.D."/>
            <person name="Simon A."/>
            <person name="Yun M.H."/>
        </authorList>
    </citation>
    <scope>NUCLEOTIDE SEQUENCE</scope>
    <source>
        <strain evidence="4">20211129_DDA</strain>
        <tissue evidence="4">Liver</tissue>
    </source>
</reference>
<dbReference type="InterPro" id="IPR057883">
    <property type="entry name" value="Ig_NFAM1"/>
</dbReference>
<dbReference type="GO" id="GO:0050853">
    <property type="term" value="P:B cell receptor signaling pathway"/>
    <property type="evidence" value="ECO:0007669"/>
    <property type="project" value="TreeGrafter"/>
</dbReference>
<dbReference type="GO" id="GO:0045121">
    <property type="term" value="C:membrane raft"/>
    <property type="evidence" value="ECO:0007669"/>
    <property type="project" value="TreeGrafter"/>
</dbReference>